<dbReference type="KEGG" id="mbc:MYB_00145"/>
<reference evidence="3 4" key="1">
    <citation type="journal article" date="2014" name="Genome Announc.">
        <title>Complete Genome Sequence of Mycoplasma bovoculi Strain M165/69T (ATCC 29104).</title>
        <authorList>
            <person name="Calcutt M.J."/>
            <person name="Foecking M.F."/>
        </authorList>
    </citation>
    <scope>NUCLEOTIDE SEQUENCE [LARGE SCALE GENOMIC DNA]</scope>
    <source>
        <strain evidence="3">M165/69</strain>
    </source>
</reference>
<protein>
    <recommendedName>
        <fullName evidence="2">ComEC/Rec2-related protein domain-containing protein</fullName>
    </recommendedName>
</protein>
<keyword evidence="1" id="KW-0812">Transmembrane</keyword>
<keyword evidence="1" id="KW-1133">Transmembrane helix</keyword>
<dbReference type="InterPro" id="IPR004477">
    <property type="entry name" value="ComEC_N"/>
</dbReference>
<feature type="transmembrane region" description="Helical" evidence="1">
    <location>
        <begin position="21"/>
        <end position="38"/>
    </location>
</feature>
<keyword evidence="1" id="KW-0472">Membrane</keyword>
<feature type="transmembrane region" description="Helical" evidence="1">
    <location>
        <begin position="299"/>
        <end position="330"/>
    </location>
</feature>
<evidence type="ECO:0000313" key="3">
    <source>
        <dbReference type="EMBL" id="AHH45041.1"/>
    </source>
</evidence>
<feature type="transmembrane region" description="Helical" evidence="1">
    <location>
        <begin position="212"/>
        <end position="231"/>
    </location>
</feature>
<dbReference type="eggNOG" id="COG0658">
    <property type="taxonomic scope" value="Bacteria"/>
</dbReference>
<feature type="transmembrane region" description="Helical" evidence="1">
    <location>
        <begin position="44"/>
        <end position="60"/>
    </location>
</feature>
<name>W5USG8_9BACT</name>
<proteinExistence type="predicted"/>
<organism evidence="3 4">
    <name type="scientific">Mesomycoplasma bovoculi M165/69</name>
    <dbReference type="NCBI Taxonomy" id="743966"/>
    <lineage>
        <taxon>Bacteria</taxon>
        <taxon>Bacillati</taxon>
        <taxon>Mycoplasmatota</taxon>
        <taxon>Mycoplasmoidales</taxon>
        <taxon>Metamycoplasmataceae</taxon>
        <taxon>Mesomycoplasma</taxon>
    </lineage>
</organism>
<evidence type="ECO:0000256" key="1">
    <source>
        <dbReference type="SAM" id="Phobius"/>
    </source>
</evidence>
<dbReference type="Pfam" id="PF03772">
    <property type="entry name" value="Competence"/>
    <property type="match status" value="1"/>
</dbReference>
<dbReference type="STRING" id="743966.MYB_00145"/>
<accession>W5USG8</accession>
<feature type="transmembrane region" description="Helical" evidence="1">
    <location>
        <begin position="366"/>
        <end position="390"/>
    </location>
</feature>
<feature type="transmembrane region" description="Helical" evidence="1">
    <location>
        <begin position="426"/>
        <end position="445"/>
    </location>
</feature>
<keyword evidence="4" id="KW-1185">Reference proteome</keyword>
<dbReference type="PATRIC" id="fig|743966.3.peg.28"/>
<feature type="transmembrane region" description="Helical" evidence="1">
    <location>
        <begin position="342"/>
        <end position="360"/>
    </location>
</feature>
<sequence>MAWDTRKLKNWVYLFKQIASKFYSWLILVFSIIFFVLFLDQKEFLWLIGVFSCFLLLFFLGEIKKAGLALFLIGISALLVWTIKPESNHKQSIFEGKVVESYPYGSFLQTENAKFFIKGKSLEIDSWVKIKGILNALIVRKKENSSFIFYLKSKSIFYEIVNSQVIENHNSTNFISTIKKYIFSGSENYSKLIPMVFLGSITEDANFLKSNLIYLGVYHLFVISGFHINFFKQIFFWVFQKLKVKTVIYKPIFFAFLVFQSFLLNFPISFLRGVIFWVLIEINEIFLNKKFSKSTLLSWTMLILMGSNIFIIYSPAFILSFGVSFIILFINQIKFSKKWIKILVNFVFVNLTSFVYSAFYNGFYNLFSPFILLIFSPFFTIFYIILLFFLWNKEILEIISKYFVEAIEFIRELPFLVLNFKINQTWLFFSNIIFLICFLFMEMTTSSSKRKLKQL</sequence>
<gene>
    <name evidence="3" type="ORF">MYB_00145</name>
</gene>
<dbReference type="HOGENOM" id="CLU_668730_0_0_14"/>
<dbReference type="NCBIfam" id="NF045979">
    <property type="entry name" value="ComEC_MAG0480"/>
    <property type="match status" value="1"/>
</dbReference>
<feature type="transmembrane region" description="Helical" evidence="1">
    <location>
        <begin position="67"/>
        <end position="83"/>
    </location>
</feature>
<evidence type="ECO:0000313" key="4">
    <source>
        <dbReference type="Proteomes" id="UP000019229"/>
    </source>
</evidence>
<dbReference type="Proteomes" id="UP000019229">
    <property type="component" value="Chromosome"/>
</dbReference>
<feature type="domain" description="ComEC/Rec2-related protein" evidence="2">
    <location>
        <begin position="214"/>
        <end position="440"/>
    </location>
</feature>
<feature type="transmembrane region" description="Helical" evidence="1">
    <location>
        <begin position="252"/>
        <end position="279"/>
    </location>
</feature>
<dbReference type="EMBL" id="CP007154">
    <property type="protein sequence ID" value="AHH45041.1"/>
    <property type="molecule type" value="Genomic_DNA"/>
</dbReference>
<evidence type="ECO:0000259" key="2">
    <source>
        <dbReference type="Pfam" id="PF03772"/>
    </source>
</evidence>
<dbReference type="AlphaFoldDB" id="W5USG8"/>